<accession>A0A9W5AXL7</accession>
<evidence type="ECO:0000313" key="2">
    <source>
        <dbReference type="EMBL" id="CUW85668.1"/>
    </source>
</evidence>
<organism evidence="2 3">
    <name type="scientific">Agrobacterium genomosp. 2 str. CFBP 5494</name>
    <dbReference type="NCBI Taxonomy" id="1183436"/>
    <lineage>
        <taxon>Bacteria</taxon>
        <taxon>Pseudomonadati</taxon>
        <taxon>Pseudomonadota</taxon>
        <taxon>Alphaproteobacteria</taxon>
        <taxon>Hyphomicrobiales</taxon>
        <taxon>Rhizobiaceae</taxon>
        <taxon>Rhizobium/Agrobacterium group</taxon>
        <taxon>Agrobacterium</taxon>
        <taxon>Agrobacterium tumefaciens complex</taxon>
    </lineage>
</organism>
<evidence type="ECO:0000256" key="1">
    <source>
        <dbReference type="SAM" id="Phobius"/>
    </source>
</evidence>
<dbReference type="RefSeq" id="WP_080822571.1">
    <property type="nucleotide sequence ID" value="NZ_LT009718.1"/>
</dbReference>
<keyword evidence="1" id="KW-0812">Transmembrane</keyword>
<gene>
    <name evidence="2" type="ORF">AGR2A_Cc100222</name>
</gene>
<comment type="caution">
    <text evidence="2">The sequence shown here is derived from an EMBL/GenBank/DDBJ whole genome shotgun (WGS) entry which is preliminary data.</text>
</comment>
<dbReference type="EMBL" id="FBVY01000002">
    <property type="protein sequence ID" value="CUW85668.1"/>
    <property type="molecule type" value="Genomic_DNA"/>
</dbReference>
<name>A0A9W5AXL7_9HYPH</name>
<feature type="transmembrane region" description="Helical" evidence="1">
    <location>
        <begin position="233"/>
        <end position="253"/>
    </location>
</feature>
<reference evidence="2 3" key="1">
    <citation type="submission" date="2016-01" db="EMBL/GenBank/DDBJ databases">
        <authorList>
            <person name="Regsiter A."/>
            <person name="william w."/>
        </authorList>
    </citation>
    <scope>NUCLEOTIDE SEQUENCE [LARGE SCALE GENOMIC DNA]</scope>
    <source>
        <strain evidence="2 3">CFBP 5494</strain>
    </source>
</reference>
<protein>
    <submittedName>
        <fullName evidence="2">Uncharacterized protein</fullName>
    </submittedName>
</protein>
<dbReference type="AlphaFoldDB" id="A0A9W5AXL7"/>
<keyword evidence="3" id="KW-1185">Reference proteome</keyword>
<dbReference type="Proteomes" id="UP000191933">
    <property type="component" value="Unassembled WGS sequence"/>
</dbReference>
<proteinExistence type="predicted"/>
<keyword evidence="1" id="KW-0472">Membrane</keyword>
<evidence type="ECO:0000313" key="3">
    <source>
        <dbReference type="Proteomes" id="UP000191933"/>
    </source>
</evidence>
<keyword evidence="1" id="KW-1133">Transmembrane helix</keyword>
<sequence>MSNYLKRLAIKFAMLKPAPDRIPLSNMERVRQRDYFVVNFGPKGDNQRFLVREVLPQGFGGLWFLGSGSESEERTIPNSDLRLYQIRITHYFGELEIRYTSAIEFILKHAIRYEYIPYWRERAARFFFNRRPLDETRRILVLRLMLDRHLNGNPLGSALDVMSEFYGHRWHHHPQQAQLYRYYELMLASFVEAGELTMGQGGRLEVAATALNTLHSFNEDERRHGGTMSVQRWMLIVTAMVGIATAAQAYSALFPPPRGDVISTLD</sequence>